<reference evidence="2" key="1">
    <citation type="submission" date="2023-06" db="EMBL/GenBank/DDBJ databases">
        <authorList>
            <consortium name="Lawrence Berkeley National Laboratory"/>
            <person name="Ahrendt S."/>
            <person name="Sahu N."/>
            <person name="Indic B."/>
            <person name="Wong-Bajracharya J."/>
            <person name="Merenyi Z."/>
            <person name="Ke H.-M."/>
            <person name="Monk M."/>
            <person name="Kocsube S."/>
            <person name="Drula E."/>
            <person name="Lipzen A."/>
            <person name="Balint B."/>
            <person name="Henrissat B."/>
            <person name="Andreopoulos B."/>
            <person name="Martin F.M."/>
            <person name="Harder C.B."/>
            <person name="Rigling D."/>
            <person name="Ford K.L."/>
            <person name="Foster G.D."/>
            <person name="Pangilinan J."/>
            <person name="Papanicolaou A."/>
            <person name="Barry K."/>
            <person name="LaButti K."/>
            <person name="Viragh M."/>
            <person name="Koriabine M."/>
            <person name="Yan M."/>
            <person name="Riley R."/>
            <person name="Champramary S."/>
            <person name="Plett K.L."/>
            <person name="Tsai I.J."/>
            <person name="Slot J."/>
            <person name="Sipos G."/>
            <person name="Plett J."/>
            <person name="Nagy L.G."/>
            <person name="Grigoriev I.V."/>
        </authorList>
    </citation>
    <scope>NUCLEOTIDE SEQUENCE</scope>
    <source>
        <strain evidence="2">FPL87.14</strain>
    </source>
</reference>
<evidence type="ECO:0000256" key="1">
    <source>
        <dbReference type="SAM" id="Phobius"/>
    </source>
</evidence>
<dbReference type="PROSITE" id="PS51257">
    <property type="entry name" value="PROKAR_LIPOPROTEIN"/>
    <property type="match status" value="1"/>
</dbReference>
<name>A0AA39MLM8_9AGAR</name>
<keyword evidence="1" id="KW-0812">Transmembrane</keyword>
<sequence>MNHERHTSHAPPSLISCVSPQIAVIMTIQMFMILGADMESMGVSTLLGGPARFFHCEVISVPHLIPAWVSHISCPPVPFLTLAITVLHRR</sequence>
<keyword evidence="1" id="KW-0472">Membrane</keyword>
<keyword evidence="1" id="KW-1133">Transmembrane helix</keyword>
<accession>A0AA39MLM8</accession>
<gene>
    <name evidence="2" type="ORF">EV421DRAFT_973997</name>
</gene>
<dbReference type="EMBL" id="JAUEPT010000044">
    <property type="protein sequence ID" value="KAK0438244.1"/>
    <property type="molecule type" value="Genomic_DNA"/>
</dbReference>
<dbReference type="Proteomes" id="UP001175226">
    <property type="component" value="Unassembled WGS sequence"/>
</dbReference>
<keyword evidence="3" id="KW-1185">Reference proteome</keyword>
<comment type="caution">
    <text evidence="2">The sequence shown here is derived from an EMBL/GenBank/DDBJ whole genome shotgun (WGS) entry which is preliminary data.</text>
</comment>
<evidence type="ECO:0000313" key="2">
    <source>
        <dbReference type="EMBL" id="KAK0438244.1"/>
    </source>
</evidence>
<protein>
    <submittedName>
        <fullName evidence="2">Uncharacterized protein</fullName>
    </submittedName>
</protein>
<feature type="transmembrane region" description="Helical" evidence="1">
    <location>
        <begin position="68"/>
        <end position="87"/>
    </location>
</feature>
<organism evidence="2 3">
    <name type="scientific">Armillaria borealis</name>
    <dbReference type="NCBI Taxonomy" id="47425"/>
    <lineage>
        <taxon>Eukaryota</taxon>
        <taxon>Fungi</taxon>
        <taxon>Dikarya</taxon>
        <taxon>Basidiomycota</taxon>
        <taxon>Agaricomycotina</taxon>
        <taxon>Agaricomycetes</taxon>
        <taxon>Agaricomycetidae</taxon>
        <taxon>Agaricales</taxon>
        <taxon>Marasmiineae</taxon>
        <taxon>Physalacriaceae</taxon>
        <taxon>Armillaria</taxon>
    </lineage>
</organism>
<evidence type="ECO:0000313" key="3">
    <source>
        <dbReference type="Proteomes" id="UP001175226"/>
    </source>
</evidence>
<feature type="transmembrane region" description="Helical" evidence="1">
    <location>
        <begin position="12"/>
        <end position="34"/>
    </location>
</feature>
<dbReference type="AlphaFoldDB" id="A0AA39MLM8"/>
<proteinExistence type="predicted"/>